<name>A0A068NL50_FIMGI</name>
<keyword evidence="8 10" id="KW-0472">Membrane</keyword>
<reference evidence="13 14" key="1">
    <citation type="journal article" date="2014" name="PLoS ONE">
        <title>The first complete genome sequence of the class fimbriimonadia in the phylum armatimonadetes.</title>
        <authorList>
            <person name="Hu Z.Y."/>
            <person name="Wang Y.Z."/>
            <person name="Im W.T."/>
            <person name="Wang S.Y."/>
            <person name="Zhao G.P."/>
            <person name="Zheng H.J."/>
            <person name="Quan Z.X."/>
        </authorList>
    </citation>
    <scope>NUCLEOTIDE SEQUENCE [LARGE SCALE GENOMIC DNA]</scope>
    <source>
        <strain evidence="13">Gsoil 348</strain>
    </source>
</reference>
<evidence type="ECO:0000256" key="7">
    <source>
        <dbReference type="ARBA" id="ARBA00023122"/>
    </source>
</evidence>
<feature type="domain" description="CBS" evidence="11">
    <location>
        <begin position="279"/>
        <end position="336"/>
    </location>
</feature>
<dbReference type="InterPro" id="IPR005170">
    <property type="entry name" value="Transptr-assoc_dom"/>
</dbReference>
<dbReference type="PROSITE" id="PS51846">
    <property type="entry name" value="CNNM"/>
    <property type="match status" value="1"/>
</dbReference>
<evidence type="ECO:0000256" key="10">
    <source>
        <dbReference type="PROSITE-ProRule" id="PRU01193"/>
    </source>
</evidence>
<dbReference type="HOGENOM" id="CLU_015237_4_0_0"/>
<dbReference type="Gene3D" id="3.30.465.10">
    <property type="match status" value="1"/>
</dbReference>
<evidence type="ECO:0000313" key="14">
    <source>
        <dbReference type="Proteomes" id="UP000027982"/>
    </source>
</evidence>
<evidence type="ECO:0000259" key="12">
    <source>
        <dbReference type="PROSITE" id="PS51846"/>
    </source>
</evidence>
<dbReference type="AlphaFoldDB" id="A0A068NL50"/>
<dbReference type="PROSITE" id="PS51371">
    <property type="entry name" value="CBS"/>
    <property type="match status" value="1"/>
</dbReference>
<dbReference type="PANTHER" id="PTHR43099">
    <property type="entry name" value="UPF0053 PROTEIN YRKA"/>
    <property type="match status" value="1"/>
</dbReference>
<evidence type="ECO:0000256" key="3">
    <source>
        <dbReference type="ARBA" id="ARBA00022475"/>
    </source>
</evidence>
<dbReference type="SMART" id="SM01091">
    <property type="entry name" value="CorC_HlyC"/>
    <property type="match status" value="1"/>
</dbReference>
<dbReference type="InterPro" id="IPR051676">
    <property type="entry name" value="UPF0053_domain"/>
</dbReference>
<comment type="similarity">
    <text evidence="2">Belongs to the UPF0053 family.</text>
</comment>
<evidence type="ECO:0000256" key="6">
    <source>
        <dbReference type="ARBA" id="ARBA00022989"/>
    </source>
</evidence>
<keyword evidence="14" id="KW-1185">Reference proteome</keyword>
<evidence type="ECO:0000256" key="9">
    <source>
        <dbReference type="PROSITE-ProRule" id="PRU00703"/>
    </source>
</evidence>
<dbReference type="STRING" id="661478.OP10G_0833"/>
<comment type="subcellular location">
    <subcellularLocation>
        <location evidence="1">Cell membrane</location>
        <topology evidence="1">Multi-pass membrane protein</topology>
    </subcellularLocation>
</comment>
<evidence type="ECO:0000313" key="13">
    <source>
        <dbReference type="EMBL" id="AIE84201.1"/>
    </source>
</evidence>
<evidence type="ECO:0000256" key="5">
    <source>
        <dbReference type="ARBA" id="ARBA00022737"/>
    </source>
</evidence>
<feature type="domain" description="CNNM transmembrane" evidence="12">
    <location>
        <begin position="1"/>
        <end position="197"/>
    </location>
</feature>
<dbReference type="SUPFAM" id="SSF54631">
    <property type="entry name" value="CBS-domain pair"/>
    <property type="match status" value="1"/>
</dbReference>
<dbReference type="InterPro" id="IPR036318">
    <property type="entry name" value="FAD-bd_PCMH-like_sf"/>
</dbReference>
<dbReference type="eggNOG" id="COG1253">
    <property type="taxonomic scope" value="Bacteria"/>
</dbReference>
<protein>
    <recommendedName>
        <fullName evidence="15">Magnesium and cobalt efflux protein CorC</fullName>
    </recommendedName>
</protein>
<evidence type="ECO:0000256" key="8">
    <source>
        <dbReference type="ARBA" id="ARBA00023136"/>
    </source>
</evidence>
<gene>
    <name evidence="13" type="ORF">OP10G_0833</name>
</gene>
<dbReference type="InterPro" id="IPR016169">
    <property type="entry name" value="FAD-bd_PCMH_sub2"/>
</dbReference>
<keyword evidence="5" id="KW-0677">Repeat</keyword>
<keyword evidence="7 9" id="KW-0129">CBS domain</keyword>
<keyword evidence="4 10" id="KW-0812">Transmembrane</keyword>
<dbReference type="GO" id="GO:0005886">
    <property type="term" value="C:plasma membrane"/>
    <property type="evidence" value="ECO:0007669"/>
    <property type="project" value="UniProtKB-SubCell"/>
</dbReference>
<dbReference type="EMBL" id="CP007139">
    <property type="protein sequence ID" value="AIE84201.1"/>
    <property type="molecule type" value="Genomic_DNA"/>
</dbReference>
<sequence>MLLVLGSVFFVAAEYSIVSARRSRVDALAKRGNKRAKDLAKELDNVSSYVAGSQIGITMISIGVGSITEPFVTDLLTETFGKLTFLRDAIGPQATKTLGYAISFFLVSFVLVVVGELCPKYYALRRAEEVALITFRPLRFLSILLRPIIWLAQSTAGLILRLAKIDIHAHEDESIPKEELLMLVQTGGNAGVLDKTHADMVTRALRLDVLDARDIMIHRLDIKWLDVDLNKQELFARLRQIPFTRLPVCRGDIDDMVGLAYLHDIVKYMDDRDFSLAKVVRPMVAIPENLSMEKIVETMRTEKTQMLIVMDEYGGTSGLVTLEDVVEEVFGELEDRLESERPPIEQLPGNRVSARADIRFDELVSRLSLPIDPGENTDTLATIMIDALERVPRPGDSVKTNLGLMRVENMARRRITRVSIQLAPELIQPAEEE</sequence>
<dbReference type="Proteomes" id="UP000027982">
    <property type="component" value="Chromosome"/>
</dbReference>
<dbReference type="InterPro" id="IPR000644">
    <property type="entry name" value="CBS_dom"/>
</dbReference>
<evidence type="ECO:0000256" key="2">
    <source>
        <dbReference type="ARBA" id="ARBA00006337"/>
    </source>
</evidence>
<evidence type="ECO:0000256" key="4">
    <source>
        <dbReference type="ARBA" id="ARBA00022692"/>
    </source>
</evidence>
<dbReference type="Gene3D" id="3.10.580.10">
    <property type="entry name" value="CBS-domain"/>
    <property type="match status" value="1"/>
</dbReference>
<dbReference type="Pfam" id="PF00571">
    <property type="entry name" value="CBS"/>
    <property type="match status" value="1"/>
</dbReference>
<dbReference type="SUPFAM" id="SSF56176">
    <property type="entry name" value="FAD-binding/transporter-associated domain-like"/>
    <property type="match status" value="1"/>
</dbReference>
<dbReference type="Pfam" id="PF01595">
    <property type="entry name" value="CNNM"/>
    <property type="match status" value="1"/>
</dbReference>
<evidence type="ECO:0008006" key="15">
    <source>
        <dbReference type="Google" id="ProtNLM"/>
    </source>
</evidence>
<keyword evidence="3" id="KW-1003">Cell membrane</keyword>
<organism evidence="13 14">
    <name type="scientific">Fimbriimonas ginsengisoli Gsoil 348</name>
    <dbReference type="NCBI Taxonomy" id="661478"/>
    <lineage>
        <taxon>Bacteria</taxon>
        <taxon>Bacillati</taxon>
        <taxon>Armatimonadota</taxon>
        <taxon>Fimbriimonadia</taxon>
        <taxon>Fimbriimonadales</taxon>
        <taxon>Fimbriimonadaceae</taxon>
        <taxon>Fimbriimonas</taxon>
    </lineage>
</organism>
<proteinExistence type="inferred from homology"/>
<accession>A0A068NL50</accession>
<dbReference type="InterPro" id="IPR046342">
    <property type="entry name" value="CBS_dom_sf"/>
</dbReference>
<dbReference type="PANTHER" id="PTHR43099:SF5">
    <property type="entry name" value="HLYC_CORC FAMILY TRANSPORTER"/>
    <property type="match status" value="1"/>
</dbReference>
<dbReference type="CDD" id="cd04590">
    <property type="entry name" value="CBS_pair_CorC_HlyC_assoc"/>
    <property type="match status" value="1"/>
</dbReference>
<evidence type="ECO:0000256" key="1">
    <source>
        <dbReference type="ARBA" id="ARBA00004651"/>
    </source>
</evidence>
<dbReference type="GO" id="GO:0050660">
    <property type="term" value="F:flavin adenine dinucleotide binding"/>
    <property type="evidence" value="ECO:0007669"/>
    <property type="project" value="InterPro"/>
</dbReference>
<dbReference type="InterPro" id="IPR002550">
    <property type="entry name" value="CNNM"/>
</dbReference>
<dbReference type="InterPro" id="IPR044751">
    <property type="entry name" value="Ion_transp-like_CBS"/>
</dbReference>
<evidence type="ECO:0000259" key="11">
    <source>
        <dbReference type="PROSITE" id="PS51371"/>
    </source>
</evidence>
<dbReference type="KEGG" id="fgi:OP10G_0833"/>
<dbReference type="Pfam" id="PF03471">
    <property type="entry name" value="CorC_HlyC"/>
    <property type="match status" value="1"/>
</dbReference>
<keyword evidence="6 10" id="KW-1133">Transmembrane helix</keyword>